<feature type="transmembrane region" description="Helical" evidence="6">
    <location>
        <begin position="71"/>
        <end position="91"/>
    </location>
</feature>
<organism evidence="7 8">
    <name type="scientific">Virgibacillus alimentarius</name>
    <dbReference type="NCBI Taxonomy" id="698769"/>
    <lineage>
        <taxon>Bacteria</taxon>
        <taxon>Bacillati</taxon>
        <taxon>Bacillota</taxon>
        <taxon>Bacilli</taxon>
        <taxon>Bacillales</taxon>
        <taxon>Bacillaceae</taxon>
        <taxon>Virgibacillus</taxon>
    </lineage>
</organism>
<evidence type="ECO:0000256" key="4">
    <source>
        <dbReference type="ARBA" id="ARBA00022989"/>
    </source>
</evidence>
<reference evidence="7 8" key="1">
    <citation type="submission" date="2021-03" db="EMBL/GenBank/DDBJ databases">
        <title>Genomic Encyclopedia of Type Strains, Phase IV (KMG-IV): sequencing the most valuable type-strain genomes for metagenomic binning, comparative biology and taxonomic classification.</title>
        <authorList>
            <person name="Goeker M."/>
        </authorList>
    </citation>
    <scope>NUCLEOTIDE SEQUENCE [LARGE SCALE GENOMIC DNA]</scope>
    <source>
        <strain evidence="7 8">DSM 25790</strain>
    </source>
</reference>
<evidence type="ECO:0000256" key="5">
    <source>
        <dbReference type="ARBA" id="ARBA00023136"/>
    </source>
</evidence>
<feature type="transmembrane region" description="Helical" evidence="6">
    <location>
        <begin position="240"/>
        <end position="258"/>
    </location>
</feature>
<dbReference type="Pfam" id="PF09678">
    <property type="entry name" value="Caa3_CtaG"/>
    <property type="match status" value="1"/>
</dbReference>
<keyword evidence="2" id="KW-1003">Cell membrane</keyword>
<feature type="transmembrane region" description="Helical" evidence="6">
    <location>
        <begin position="181"/>
        <end position="202"/>
    </location>
</feature>
<proteinExistence type="predicted"/>
<comment type="caution">
    <text evidence="7">The sequence shown here is derived from an EMBL/GenBank/DDBJ whole genome shotgun (WGS) entry which is preliminary data.</text>
</comment>
<feature type="transmembrane region" description="Helical" evidence="6">
    <location>
        <begin position="15"/>
        <end position="35"/>
    </location>
</feature>
<evidence type="ECO:0000256" key="3">
    <source>
        <dbReference type="ARBA" id="ARBA00022692"/>
    </source>
</evidence>
<keyword evidence="4 6" id="KW-1133">Transmembrane helix</keyword>
<dbReference type="EMBL" id="JAGIKX010000003">
    <property type="protein sequence ID" value="MBP2256852.1"/>
    <property type="molecule type" value="Genomic_DNA"/>
</dbReference>
<evidence type="ECO:0000256" key="2">
    <source>
        <dbReference type="ARBA" id="ARBA00022475"/>
    </source>
</evidence>
<accession>A0ABS4S8X9</accession>
<dbReference type="RefSeq" id="WP_029270459.1">
    <property type="nucleotide sequence ID" value="NZ_JAGIKX010000003.1"/>
</dbReference>
<gene>
    <name evidence="7" type="ORF">J2Z81_000794</name>
</gene>
<feature type="transmembrane region" description="Helical" evidence="6">
    <location>
        <begin position="149"/>
        <end position="169"/>
    </location>
</feature>
<comment type="subcellular location">
    <subcellularLocation>
        <location evidence="1">Cell membrane</location>
        <topology evidence="1">Multi-pass membrane protein</topology>
    </subcellularLocation>
</comment>
<feature type="transmembrane region" description="Helical" evidence="6">
    <location>
        <begin position="47"/>
        <end position="65"/>
    </location>
</feature>
<keyword evidence="5 6" id="KW-0472">Membrane</keyword>
<dbReference type="InterPro" id="IPR019108">
    <property type="entry name" value="Caa3_assmbl_CtaG-rel"/>
</dbReference>
<name>A0ABS4S8X9_9BACI</name>
<evidence type="ECO:0000256" key="6">
    <source>
        <dbReference type="SAM" id="Phobius"/>
    </source>
</evidence>
<evidence type="ECO:0000313" key="8">
    <source>
        <dbReference type="Proteomes" id="UP001519294"/>
    </source>
</evidence>
<keyword evidence="8" id="KW-1185">Reference proteome</keyword>
<protein>
    <submittedName>
        <fullName evidence="7">Membrane protein</fullName>
    </submittedName>
</protein>
<sequence>MMYEVLLEDHMQWNIPWLIGLVAIACFYFFLIKYWMKMNLKKKQSSLFVLCLCLVYLSLGSPFAGVSHASFSLHMIQMSIIYFIIPPLFLLGIPSQIIEYMRKKINLRKKKFILFLPFITLCIFAILFFFYHMPFVLTLLSKYPAIHKVYGIILFILAVIMWWPIAGTANRQLPKKKKKRYAFLSSLLIMPACVIFIVYAFMDGMTNPFLNELTTGLCFAGPSDPVALLPPPFNTKFDQIAAGLSMMIMHKLGIILTYKVNSLPF</sequence>
<evidence type="ECO:0000313" key="7">
    <source>
        <dbReference type="EMBL" id="MBP2256852.1"/>
    </source>
</evidence>
<evidence type="ECO:0000256" key="1">
    <source>
        <dbReference type="ARBA" id="ARBA00004651"/>
    </source>
</evidence>
<feature type="transmembrane region" description="Helical" evidence="6">
    <location>
        <begin position="112"/>
        <end position="137"/>
    </location>
</feature>
<dbReference type="Proteomes" id="UP001519294">
    <property type="component" value="Unassembled WGS sequence"/>
</dbReference>
<keyword evidence="3 6" id="KW-0812">Transmembrane</keyword>